<comment type="caution">
    <text evidence="2">The sequence shown here is derived from an EMBL/GenBank/DDBJ whole genome shotgun (WGS) entry which is preliminary data.</text>
</comment>
<organism evidence="2 3">
    <name type="scientific">Geomicrobium sediminis</name>
    <dbReference type="NCBI Taxonomy" id="1347788"/>
    <lineage>
        <taxon>Bacteria</taxon>
        <taxon>Bacillati</taxon>
        <taxon>Bacillota</taxon>
        <taxon>Bacilli</taxon>
        <taxon>Bacillales</taxon>
        <taxon>Geomicrobium</taxon>
    </lineage>
</organism>
<proteinExistence type="predicted"/>
<sequence>MDIVWIVLSIVCFALAIIGVVYPIIPSAPAYILSLVFLALYTGFDYFGWFFYTAQGILVVLMLVIDFLTSYYGITKIGGSKAAVWGSVVGLLLGPLLIPLPLFNLLIGAFIGAIVGELIAGGRNLKKLSQIGLGSLLGFIGGVIGKFVLIFVGMILVAAALIW</sequence>
<dbReference type="PANTHER" id="PTHR39165">
    <property type="entry name" value="IG HYPOTHETICAL 17883"/>
    <property type="match status" value="1"/>
</dbReference>
<dbReference type="PANTHER" id="PTHR39165:SF1">
    <property type="entry name" value="DUF456 DOMAIN-CONTAINING PROTEIN"/>
    <property type="match status" value="1"/>
</dbReference>
<dbReference type="RefSeq" id="WP_204698435.1">
    <property type="nucleotide sequence ID" value="NZ_JAFBEC010000008.1"/>
</dbReference>
<feature type="transmembrane region" description="Helical" evidence="1">
    <location>
        <begin position="137"/>
        <end position="162"/>
    </location>
</feature>
<dbReference type="InterPro" id="IPR007403">
    <property type="entry name" value="DUF456"/>
</dbReference>
<keyword evidence="3" id="KW-1185">Reference proteome</keyword>
<keyword evidence="1" id="KW-0472">Membrane</keyword>
<dbReference type="EMBL" id="JAFBEC010000008">
    <property type="protein sequence ID" value="MBM7633722.1"/>
    <property type="molecule type" value="Genomic_DNA"/>
</dbReference>
<evidence type="ECO:0000313" key="3">
    <source>
        <dbReference type="Proteomes" id="UP000741863"/>
    </source>
</evidence>
<dbReference type="Pfam" id="PF04306">
    <property type="entry name" value="DUF456"/>
    <property type="match status" value="1"/>
</dbReference>
<name>A0ABS2PEL4_9BACL</name>
<accession>A0ABS2PEL4</accession>
<feature type="transmembrane region" description="Helical" evidence="1">
    <location>
        <begin position="57"/>
        <end position="75"/>
    </location>
</feature>
<feature type="transmembrane region" description="Helical" evidence="1">
    <location>
        <begin position="32"/>
        <end position="51"/>
    </location>
</feature>
<evidence type="ECO:0000256" key="1">
    <source>
        <dbReference type="SAM" id="Phobius"/>
    </source>
</evidence>
<gene>
    <name evidence="2" type="ORF">JOD17_002818</name>
</gene>
<protein>
    <submittedName>
        <fullName evidence="2">Uncharacterized protein YqgC (DUF456 family)</fullName>
    </submittedName>
</protein>
<evidence type="ECO:0000313" key="2">
    <source>
        <dbReference type="EMBL" id="MBM7633722.1"/>
    </source>
</evidence>
<keyword evidence="1" id="KW-0812">Transmembrane</keyword>
<reference evidence="2 3" key="1">
    <citation type="submission" date="2021-01" db="EMBL/GenBank/DDBJ databases">
        <title>Genomic Encyclopedia of Type Strains, Phase IV (KMG-IV): sequencing the most valuable type-strain genomes for metagenomic binning, comparative biology and taxonomic classification.</title>
        <authorList>
            <person name="Goeker M."/>
        </authorList>
    </citation>
    <scope>NUCLEOTIDE SEQUENCE [LARGE SCALE GENOMIC DNA]</scope>
    <source>
        <strain evidence="2 3">DSM 25540</strain>
    </source>
</reference>
<dbReference type="Proteomes" id="UP000741863">
    <property type="component" value="Unassembled WGS sequence"/>
</dbReference>
<keyword evidence="1" id="KW-1133">Transmembrane helix</keyword>
<feature type="transmembrane region" description="Helical" evidence="1">
    <location>
        <begin position="6"/>
        <end position="25"/>
    </location>
</feature>